<feature type="domain" description="Protein kinase" evidence="1">
    <location>
        <begin position="182"/>
        <end position="501"/>
    </location>
</feature>
<dbReference type="Gene3D" id="1.10.510.10">
    <property type="entry name" value="Transferase(Phosphotransferase) domain 1"/>
    <property type="match status" value="1"/>
</dbReference>
<dbReference type="GO" id="GO:0004672">
    <property type="term" value="F:protein kinase activity"/>
    <property type="evidence" value="ECO:0007669"/>
    <property type="project" value="InterPro"/>
</dbReference>
<dbReference type="InterPro" id="IPR000719">
    <property type="entry name" value="Prot_kinase_dom"/>
</dbReference>
<reference evidence="3" key="2">
    <citation type="journal article" date="2018" name="Nat. Commun.">
        <title>Extreme sensitivity to ultraviolet light in the fungal pathogen causing white-nose syndrome of bats.</title>
        <authorList>
            <person name="Palmer J.M."/>
            <person name="Drees K.P."/>
            <person name="Foster J.T."/>
            <person name="Lindner D.L."/>
        </authorList>
    </citation>
    <scope>NUCLEOTIDE SEQUENCE [LARGE SCALE GENOMIC DNA]</scope>
    <source>
        <strain evidence="3">UAMH 10579</strain>
    </source>
</reference>
<dbReference type="GO" id="GO:0005524">
    <property type="term" value="F:ATP binding"/>
    <property type="evidence" value="ECO:0007669"/>
    <property type="project" value="InterPro"/>
</dbReference>
<proteinExistence type="predicted"/>
<evidence type="ECO:0000313" key="2">
    <source>
        <dbReference type="EMBL" id="OBT94800.1"/>
    </source>
</evidence>
<organism evidence="2 3">
    <name type="scientific">Pseudogymnoascus verrucosus</name>
    <dbReference type="NCBI Taxonomy" id="342668"/>
    <lineage>
        <taxon>Eukaryota</taxon>
        <taxon>Fungi</taxon>
        <taxon>Dikarya</taxon>
        <taxon>Ascomycota</taxon>
        <taxon>Pezizomycotina</taxon>
        <taxon>Leotiomycetes</taxon>
        <taxon>Thelebolales</taxon>
        <taxon>Thelebolaceae</taxon>
        <taxon>Pseudogymnoascus</taxon>
    </lineage>
</organism>
<reference evidence="2 3" key="1">
    <citation type="submission" date="2016-03" db="EMBL/GenBank/DDBJ databases">
        <title>Comparative genomics of Pseudogymnoascus destructans, the fungus causing white-nose syndrome of bats.</title>
        <authorList>
            <person name="Palmer J.M."/>
            <person name="Drees K.P."/>
            <person name="Foster J.T."/>
            <person name="Lindner D.L."/>
        </authorList>
    </citation>
    <scope>NUCLEOTIDE SEQUENCE [LARGE SCALE GENOMIC DNA]</scope>
    <source>
        <strain evidence="2 3">UAMH 10579</strain>
    </source>
</reference>
<dbReference type="AlphaFoldDB" id="A0A1B8GG42"/>
<sequence>MDLTPSAIPLAVHPTAAFTTLPPPSPPPPTTLPWPLCPLNPATRINSLTPVLNPHWRLDLCSSQGTQFHTIPLTLPLPPPLFITTTIPPSSAHPSLSHLLDLPQAFSRRGNSIQGLGIAQHVLRALEHYSAKHPRFAETYRTLPFGSQIVISRLNKDVRKCHITLLRNTQLEHTLLNPSALAALAPEISAGAWPEAIDITSMTLVRQIHDSVCVVALPHSEPGKPQELVMKAVAGDPKYLYHELISLLHLPAHPNIIRPLYLATKKCGFGGKVGVVGMLLPFHRAGSLRDVLPLRSLTGTLAWTDQMRWAKGLVDALVHVLRQGSYYSDLRVDNVVLAENGEAVLVDFEQRGVWAGFSAPEVACIENLAIIAMSAHGEVPEVVRAEYRAKMDRFLPGWRDVGRGAHKGRTEGFALGWLAMNAEEREAAMVYMLGRALWCIFEAVGMPERAVWRQGGEGGVEFPAYRRAGQRERELIDRCTKGRVEGRREQGVVRIGGRIVLKDGDGTESPEVVQRAAKEWWVEELERGERFLEEREIRREERRESGEVGGFSVFGGRPRLEEVLDILEGWECDV</sequence>
<gene>
    <name evidence="2" type="ORF">VE01_06322</name>
</gene>
<dbReference type="STRING" id="342668.A0A1B8GG42"/>
<dbReference type="RefSeq" id="XP_018128533.1">
    <property type="nucleotide sequence ID" value="XM_018275774.1"/>
</dbReference>
<accession>A0A1B8GG42</accession>
<evidence type="ECO:0000259" key="1">
    <source>
        <dbReference type="PROSITE" id="PS50011"/>
    </source>
</evidence>
<dbReference type="SUPFAM" id="SSF56112">
    <property type="entry name" value="Protein kinase-like (PK-like)"/>
    <property type="match status" value="1"/>
</dbReference>
<dbReference type="InterPro" id="IPR011009">
    <property type="entry name" value="Kinase-like_dom_sf"/>
</dbReference>
<dbReference type="OrthoDB" id="4062651at2759"/>
<dbReference type="Proteomes" id="UP000091956">
    <property type="component" value="Unassembled WGS sequence"/>
</dbReference>
<keyword evidence="3" id="KW-1185">Reference proteome</keyword>
<dbReference type="EMBL" id="KV460240">
    <property type="protein sequence ID" value="OBT94800.1"/>
    <property type="molecule type" value="Genomic_DNA"/>
</dbReference>
<name>A0A1B8GG42_9PEZI</name>
<dbReference type="PROSITE" id="PS50011">
    <property type="entry name" value="PROTEIN_KINASE_DOM"/>
    <property type="match status" value="1"/>
</dbReference>
<dbReference type="GeneID" id="28839708"/>
<protein>
    <recommendedName>
        <fullName evidence="1">Protein kinase domain-containing protein</fullName>
    </recommendedName>
</protein>
<evidence type="ECO:0000313" key="3">
    <source>
        <dbReference type="Proteomes" id="UP000091956"/>
    </source>
</evidence>